<sequence>MEELAVIDDPAVAEVSLDPIRSALLAELRQPASATMLANRLGLPRQKVNYHLKTLEQHGLVELIEERRKGNVNERILRATALSFVISPEALSGVQPDPRDSPDRFSARWLIAVAAALIHDVGALLKGAEAAGQKLATFALDGEIRFASAASRAAFVEELSQQIATLALKYHDAESVGGRKHRIVVALHPSLKASPTVSSKTISSATTATLREEEETP</sequence>
<evidence type="ECO:0000256" key="1">
    <source>
        <dbReference type="SAM" id="MobiDB-lite"/>
    </source>
</evidence>
<dbReference type="InterPro" id="IPR036388">
    <property type="entry name" value="WH-like_DNA-bd_sf"/>
</dbReference>
<dbReference type="SUPFAM" id="SSF46785">
    <property type="entry name" value="Winged helix' DNA-binding domain"/>
    <property type="match status" value="1"/>
</dbReference>
<dbReference type="Pfam" id="PF12840">
    <property type="entry name" value="HTH_20"/>
    <property type="match status" value="1"/>
</dbReference>
<comment type="caution">
    <text evidence="2">The sequence shown here is derived from an EMBL/GenBank/DDBJ whole genome shotgun (WGS) entry which is preliminary data.</text>
</comment>
<organism evidence="2 3">
    <name type="scientific">Psychromicrobium silvestre</name>
    <dbReference type="NCBI Taxonomy" id="1645614"/>
    <lineage>
        <taxon>Bacteria</taxon>
        <taxon>Bacillati</taxon>
        <taxon>Actinomycetota</taxon>
        <taxon>Actinomycetes</taxon>
        <taxon>Micrococcales</taxon>
        <taxon>Micrococcaceae</taxon>
        <taxon>Psychromicrobium</taxon>
    </lineage>
</organism>
<feature type="region of interest" description="Disordered" evidence="1">
    <location>
        <begin position="198"/>
        <end position="217"/>
    </location>
</feature>
<name>A0A7Y9S4G8_9MICC</name>
<dbReference type="InterPro" id="IPR011991">
    <property type="entry name" value="ArsR-like_HTH"/>
</dbReference>
<evidence type="ECO:0000313" key="2">
    <source>
        <dbReference type="EMBL" id="NYE94413.1"/>
    </source>
</evidence>
<proteinExistence type="predicted"/>
<dbReference type="InterPro" id="IPR036390">
    <property type="entry name" value="WH_DNA-bd_sf"/>
</dbReference>
<keyword evidence="3" id="KW-1185">Reference proteome</keyword>
<dbReference type="EMBL" id="JACBYQ010000001">
    <property type="protein sequence ID" value="NYE94413.1"/>
    <property type="molecule type" value="Genomic_DNA"/>
</dbReference>
<gene>
    <name evidence="2" type="ORF">FHU41_000634</name>
</gene>
<protein>
    <submittedName>
        <fullName evidence="2">DNA-binding transcriptional ArsR family regulator</fullName>
    </submittedName>
</protein>
<dbReference type="GO" id="GO:0003677">
    <property type="term" value="F:DNA binding"/>
    <property type="evidence" value="ECO:0007669"/>
    <property type="project" value="UniProtKB-KW"/>
</dbReference>
<dbReference type="Gene3D" id="1.10.10.10">
    <property type="entry name" value="Winged helix-like DNA-binding domain superfamily/Winged helix DNA-binding domain"/>
    <property type="match status" value="1"/>
</dbReference>
<keyword evidence="2" id="KW-0238">DNA-binding</keyword>
<reference evidence="2 3" key="1">
    <citation type="submission" date="2020-07" db="EMBL/GenBank/DDBJ databases">
        <title>Sequencing the genomes of 1000 actinobacteria strains.</title>
        <authorList>
            <person name="Klenk H.-P."/>
        </authorList>
    </citation>
    <scope>NUCLEOTIDE SEQUENCE [LARGE SCALE GENOMIC DNA]</scope>
    <source>
        <strain evidence="2 3">DSM 102047</strain>
    </source>
</reference>
<feature type="compositionally biased region" description="Low complexity" evidence="1">
    <location>
        <begin position="198"/>
        <end position="209"/>
    </location>
</feature>
<dbReference type="CDD" id="cd00090">
    <property type="entry name" value="HTH_ARSR"/>
    <property type="match status" value="1"/>
</dbReference>
<dbReference type="AlphaFoldDB" id="A0A7Y9S4G8"/>
<evidence type="ECO:0000313" key="3">
    <source>
        <dbReference type="Proteomes" id="UP000521748"/>
    </source>
</evidence>
<dbReference type="RefSeq" id="WP_179388181.1">
    <property type="nucleotide sequence ID" value="NZ_JACBYQ010000001.1"/>
</dbReference>
<accession>A0A7Y9S4G8</accession>
<dbReference type="Proteomes" id="UP000521748">
    <property type="component" value="Unassembled WGS sequence"/>
</dbReference>